<accession>A0A5C7WA84</accession>
<comment type="caution">
    <text evidence="2">The sequence shown here is derived from an EMBL/GenBank/DDBJ whole genome shotgun (WGS) entry which is preliminary data.</text>
</comment>
<dbReference type="GO" id="GO:0016616">
    <property type="term" value="F:oxidoreductase activity, acting on the CH-OH group of donors, NAD or NADP as acceptor"/>
    <property type="evidence" value="ECO:0007669"/>
    <property type="project" value="InterPro"/>
</dbReference>
<feature type="non-terminal residue" evidence="2">
    <location>
        <position position="77"/>
    </location>
</feature>
<proteinExistence type="predicted"/>
<sequence>MKIAVAGLGYVGLSNAVLLAQQHEVVALAIDAAKVDALNRRQSPISDPALEEYLADRALDLRATLDSREAYIGADYV</sequence>
<name>A0A5C7WA84_AQUAC</name>
<dbReference type="SUPFAM" id="SSF51735">
    <property type="entry name" value="NAD(P)-binding Rossmann-fold domains"/>
    <property type="match status" value="1"/>
</dbReference>
<dbReference type="InterPro" id="IPR001732">
    <property type="entry name" value="UDP-Glc/GDP-Man_DH_N"/>
</dbReference>
<evidence type="ECO:0000313" key="3">
    <source>
        <dbReference type="Proteomes" id="UP000321110"/>
    </source>
</evidence>
<dbReference type="Proteomes" id="UP000321110">
    <property type="component" value="Unassembled WGS sequence"/>
</dbReference>
<evidence type="ECO:0000259" key="1">
    <source>
        <dbReference type="Pfam" id="PF03721"/>
    </source>
</evidence>
<feature type="domain" description="UDP-glucose/GDP-mannose dehydrogenase N-terminal" evidence="1">
    <location>
        <begin position="1"/>
        <end position="74"/>
    </location>
</feature>
<reference evidence="2 3" key="1">
    <citation type="submission" date="2018-09" db="EMBL/GenBank/DDBJ databases">
        <title>Metagenome Assembled Genomes from an Advanced Water Purification Facility.</title>
        <authorList>
            <person name="Stamps B.W."/>
            <person name="Spear J.R."/>
        </authorList>
    </citation>
    <scope>NUCLEOTIDE SEQUENCE [LARGE SCALE GENOMIC DNA]</scope>
    <source>
        <strain evidence="2">Bin_52_1</strain>
    </source>
</reference>
<dbReference type="AlphaFoldDB" id="A0A5C7WA84"/>
<dbReference type="Pfam" id="PF03721">
    <property type="entry name" value="UDPG_MGDP_dh_N"/>
    <property type="match status" value="1"/>
</dbReference>
<dbReference type="Gene3D" id="3.40.50.720">
    <property type="entry name" value="NAD(P)-binding Rossmann-like Domain"/>
    <property type="match status" value="1"/>
</dbReference>
<dbReference type="GO" id="GO:0051287">
    <property type="term" value="F:NAD binding"/>
    <property type="evidence" value="ECO:0007669"/>
    <property type="project" value="InterPro"/>
</dbReference>
<gene>
    <name evidence="2" type="ORF">E6Q69_03985</name>
</gene>
<protein>
    <submittedName>
        <fullName evidence="2">UDP-glucose 6-dehydrogenase</fullName>
    </submittedName>
</protein>
<evidence type="ECO:0000313" key="2">
    <source>
        <dbReference type="EMBL" id="TXI34426.1"/>
    </source>
</evidence>
<organism evidence="2 3">
    <name type="scientific">Aquipseudomonas alcaligenes</name>
    <name type="common">Pseudomonas alcaligenes</name>
    <dbReference type="NCBI Taxonomy" id="43263"/>
    <lineage>
        <taxon>Bacteria</taxon>
        <taxon>Pseudomonadati</taxon>
        <taxon>Pseudomonadota</taxon>
        <taxon>Gammaproteobacteria</taxon>
        <taxon>Pseudomonadales</taxon>
        <taxon>Pseudomonadaceae</taxon>
        <taxon>Aquipseudomonas</taxon>
    </lineage>
</organism>
<dbReference type="EMBL" id="SSFO01000069">
    <property type="protein sequence ID" value="TXI34426.1"/>
    <property type="molecule type" value="Genomic_DNA"/>
</dbReference>
<dbReference type="InterPro" id="IPR036291">
    <property type="entry name" value="NAD(P)-bd_dom_sf"/>
</dbReference>
<dbReference type="PANTHER" id="PTHR43750">
    <property type="entry name" value="UDP-GLUCOSE 6-DEHYDROGENASE TUAD"/>
    <property type="match status" value="1"/>
</dbReference>
<dbReference type="PANTHER" id="PTHR43750:SF2">
    <property type="entry name" value="UDP-GLUCOSE 6-DEHYDROGENASE"/>
    <property type="match status" value="1"/>
</dbReference>